<dbReference type="AlphaFoldDB" id="Q0IR16"/>
<reference evidence="1 2" key="1">
    <citation type="journal article" date="2005" name="Nature">
        <title>The map-based sequence of the rice genome.</title>
        <authorList>
            <consortium name="International rice genome sequencing project (IRGSP)"/>
            <person name="Matsumoto T."/>
            <person name="Wu J."/>
            <person name="Kanamori H."/>
            <person name="Katayose Y."/>
            <person name="Fujisawa M."/>
            <person name="Namiki N."/>
            <person name="Mizuno H."/>
            <person name="Yamamoto K."/>
            <person name="Antonio B.A."/>
            <person name="Baba T."/>
            <person name="Sakata K."/>
            <person name="Nagamura Y."/>
            <person name="Aoki H."/>
            <person name="Arikawa K."/>
            <person name="Arita K."/>
            <person name="Bito T."/>
            <person name="Chiden Y."/>
            <person name="Fujitsuka N."/>
            <person name="Fukunaka R."/>
            <person name="Hamada M."/>
            <person name="Harada C."/>
            <person name="Hayashi A."/>
            <person name="Hijishita S."/>
            <person name="Honda M."/>
            <person name="Hosokawa S."/>
            <person name="Ichikawa Y."/>
            <person name="Idonuma A."/>
            <person name="Iijima M."/>
            <person name="Ikeda M."/>
            <person name="Ikeno M."/>
            <person name="Ito K."/>
            <person name="Ito S."/>
            <person name="Ito T."/>
            <person name="Ito Y."/>
            <person name="Ito Y."/>
            <person name="Iwabuchi A."/>
            <person name="Kamiya K."/>
            <person name="Karasawa W."/>
            <person name="Kurita K."/>
            <person name="Katagiri S."/>
            <person name="Kikuta A."/>
            <person name="Kobayashi H."/>
            <person name="Kobayashi N."/>
            <person name="Machita K."/>
            <person name="Maehara T."/>
            <person name="Masukawa M."/>
            <person name="Mizubayashi T."/>
            <person name="Mukai Y."/>
            <person name="Nagasaki H."/>
            <person name="Nagata Y."/>
            <person name="Naito S."/>
            <person name="Nakashima M."/>
            <person name="Nakama Y."/>
            <person name="Nakamichi Y."/>
            <person name="Nakamura M."/>
            <person name="Meguro A."/>
            <person name="Negishi M."/>
            <person name="Ohta I."/>
            <person name="Ohta T."/>
            <person name="Okamoto M."/>
            <person name="Ono N."/>
            <person name="Saji S."/>
            <person name="Sakaguchi M."/>
            <person name="Sakai K."/>
            <person name="Shibata M."/>
            <person name="Shimokawa T."/>
            <person name="Song J."/>
            <person name="Takazaki Y."/>
            <person name="Terasawa K."/>
            <person name="Tsugane M."/>
            <person name="Tsuji K."/>
            <person name="Ueda S."/>
            <person name="Waki K."/>
            <person name="Yamagata H."/>
            <person name="Yamamoto M."/>
            <person name="Yamamoto S."/>
            <person name="Yamane H."/>
            <person name="Yoshiki S."/>
            <person name="Yoshihara R."/>
            <person name="Yukawa K."/>
            <person name="Zhong H."/>
            <person name="Yano M."/>
            <person name="Yuan Q."/>
            <person name="Ouyang S."/>
            <person name="Liu J."/>
            <person name="Jones K.M."/>
            <person name="Gansberger K."/>
            <person name="Moffat K."/>
            <person name="Hill J."/>
            <person name="Bera J."/>
            <person name="Fadrosh D."/>
            <person name="Jin S."/>
            <person name="Johri S."/>
            <person name="Kim M."/>
            <person name="Overton L."/>
            <person name="Reardon M."/>
            <person name="Tsitrin T."/>
            <person name="Vuong H."/>
            <person name="Weaver B."/>
            <person name="Ciecko A."/>
            <person name="Tallon L."/>
            <person name="Jackson J."/>
            <person name="Pai G."/>
            <person name="Aken S.V."/>
            <person name="Utterback T."/>
            <person name="Reidmuller S."/>
            <person name="Feldblyum T."/>
            <person name="Hsiao J."/>
            <person name="Zismann V."/>
            <person name="Iobst S."/>
            <person name="de Vazeille A.R."/>
            <person name="Buell C.R."/>
            <person name="Ying K."/>
            <person name="Li Y."/>
            <person name="Lu T."/>
            <person name="Huang Y."/>
            <person name="Zhao Q."/>
            <person name="Feng Q."/>
            <person name="Zhang L."/>
            <person name="Zhu J."/>
            <person name="Weng Q."/>
            <person name="Mu J."/>
            <person name="Lu Y."/>
            <person name="Fan D."/>
            <person name="Liu Y."/>
            <person name="Guan J."/>
            <person name="Zhang Y."/>
            <person name="Yu S."/>
            <person name="Liu X."/>
            <person name="Zhang Y."/>
            <person name="Hong G."/>
            <person name="Han B."/>
            <person name="Choisne N."/>
            <person name="Demange N."/>
            <person name="Orjeda G."/>
            <person name="Samain S."/>
            <person name="Cattolico L."/>
            <person name="Pelletier E."/>
            <person name="Couloux A."/>
            <person name="Segurens B."/>
            <person name="Wincker P."/>
            <person name="D'Hont A."/>
            <person name="Scarpelli C."/>
            <person name="Weissenbach J."/>
            <person name="Salanoubat M."/>
            <person name="Quetier F."/>
            <person name="Yu Y."/>
            <person name="Kim H.R."/>
            <person name="Rambo T."/>
            <person name="Currie J."/>
            <person name="Collura K."/>
            <person name="Luo M."/>
            <person name="Yang T."/>
            <person name="Ammiraju J.S.S."/>
            <person name="Engler F."/>
            <person name="Soderlund C."/>
            <person name="Wing R.A."/>
            <person name="Palmer L.E."/>
            <person name="de la Bastide M."/>
            <person name="Spiegel L."/>
            <person name="Nascimento L."/>
            <person name="Zutavern T."/>
            <person name="O'Shaughnessy A."/>
            <person name="Dike S."/>
            <person name="Dedhia N."/>
            <person name="Preston R."/>
            <person name="Balija V."/>
            <person name="McCombie W.R."/>
            <person name="Chow T."/>
            <person name="Chen H."/>
            <person name="Chung M."/>
            <person name="Chen C."/>
            <person name="Shaw J."/>
            <person name="Wu H."/>
            <person name="Hsiao K."/>
            <person name="Chao Y."/>
            <person name="Chu M."/>
            <person name="Cheng C."/>
            <person name="Hour A."/>
            <person name="Lee P."/>
            <person name="Lin S."/>
            <person name="Lin Y."/>
            <person name="Liou J."/>
            <person name="Liu S."/>
            <person name="Hsing Y."/>
            <person name="Raghuvanshi S."/>
            <person name="Mohanty A."/>
            <person name="Bharti A.K."/>
            <person name="Gaur A."/>
            <person name="Gupta V."/>
            <person name="Kumar D."/>
            <person name="Ravi V."/>
            <person name="Vij S."/>
            <person name="Kapur A."/>
            <person name="Khurana P."/>
            <person name="Khurana P."/>
            <person name="Khurana J.P."/>
            <person name="Tyagi A.K."/>
            <person name="Gaikwad K."/>
            <person name="Singh A."/>
            <person name="Dalal V."/>
            <person name="Srivastava S."/>
            <person name="Dixit A."/>
            <person name="Pal A.K."/>
            <person name="Ghazi I.A."/>
            <person name="Yadav M."/>
            <person name="Pandit A."/>
            <person name="Bhargava A."/>
            <person name="Sureshbabu K."/>
            <person name="Batra K."/>
            <person name="Sharma T.R."/>
            <person name="Mohapatra T."/>
            <person name="Singh N.K."/>
            <person name="Messing J."/>
            <person name="Nelson A.B."/>
            <person name="Fuks G."/>
            <person name="Kavchok S."/>
            <person name="Keizer G."/>
            <person name="Linton E."/>
            <person name="Llaca V."/>
            <person name="Song R."/>
            <person name="Tanyolac B."/>
            <person name="Young S."/>
            <person name="Ho-Il K."/>
            <person name="Hahn J.H."/>
            <person name="Sangsakoo G."/>
            <person name="Vanavichit A."/>
            <person name="de Mattos Luiz.A.T."/>
            <person name="Zimmer P.D."/>
            <person name="Malone G."/>
            <person name="Dellagostin O."/>
            <person name="de Oliveira A.C."/>
            <person name="Bevan M."/>
            <person name="Bancroft I."/>
            <person name="Minx P."/>
            <person name="Cordum H."/>
            <person name="Wilson R."/>
            <person name="Cheng Z."/>
            <person name="Jin W."/>
            <person name="Jiang J."/>
            <person name="Leong S.A."/>
            <person name="Iwama H."/>
            <person name="Gojobori T."/>
            <person name="Itoh T."/>
            <person name="Niimura Y."/>
            <person name="Fujii Y."/>
            <person name="Habara T."/>
            <person name="Sakai H."/>
            <person name="Sato Y."/>
            <person name="Wilson G."/>
            <person name="Kumar K."/>
            <person name="McCouch S."/>
            <person name="Juretic N."/>
            <person name="Hoen D."/>
            <person name="Wright S."/>
            <person name="Bruskiewich R."/>
            <person name="Bureau T."/>
            <person name="Miyao A."/>
            <person name="Hirochika H."/>
            <person name="Nishikawa T."/>
            <person name="Kadowaki K."/>
            <person name="Sugiura M."/>
            <person name="Burr B."/>
            <person name="Sasaki T."/>
        </authorList>
    </citation>
    <scope>NUCLEOTIDE SEQUENCE [LARGE SCALE GENOMIC DNA]</scope>
    <source>
        <strain evidence="2">cv. Nipponbare</strain>
    </source>
</reference>
<dbReference type="Proteomes" id="UP000000763">
    <property type="component" value="Chromosome 11"/>
</dbReference>
<sequence length="85" mass="10584">EYDMTIKINPPQGEDHIYYFRRRHRRDTRRTALYDAFWEEFLCLNHIYQDRLQHSHYSFHPMREPGEDNLQSTILLFTSSVRFYI</sequence>
<feature type="non-terminal residue" evidence="1">
    <location>
        <position position="1"/>
    </location>
</feature>
<reference evidence="2" key="2">
    <citation type="journal article" date="2008" name="Nucleic Acids Res.">
        <title>The rice annotation project database (RAP-DB): 2008 update.</title>
        <authorList>
            <consortium name="The rice annotation project (RAP)"/>
        </authorList>
    </citation>
    <scope>GENOME REANNOTATION</scope>
    <source>
        <strain evidence="2">cv. Nipponbare</strain>
    </source>
</reference>
<dbReference type="KEGG" id="dosa:Os11g0688200"/>
<protein>
    <submittedName>
        <fullName evidence="1">Os11g0688200 protein</fullName>
    </submittedName>
</protein>
<feature type="non-terminal residue" evidence="1">
    <location>
        <position position="85"/>
    </location>
</feature>
<gene>
    <name evidence="1" type="ordered locus">Os11g0688200</name>
</gene>
<name>Q0IR16_ORYSJ</name>
<evidence type="ECO:0000313" key="2">
    <source>
        <dbReference type="Proteomes" id="UP000000763"/>
    </source>
</evidence>
<proteinExistence type="predicted"/>
<accession>Q0IR16</accession>
<evidence type="ECO:0000313" key="1">
    <source>
        <dbReference type="EMBL" id="BAF28849.1"/>
    </source>
</evidence>
<organism evidence="1 2">
    <name type="scientific">Oryza sativa subsp. japonica</name>
    <name type="common">Rice</name>
    <dbReference type="NCBI Taxonomy" id="39947"/>
    <lineage>
        <taxon>Eukaryota</taxon>
        <taxon>Viridiplantae</taxon>
        <taxon>Streptophyta</taxon>
        <taxon>Embryophyta</taxon>
        <taxon>Tracheophyta</taxon>
        <taxon>Spermatophyta</taxon>
        <taxon>Magnoliopsida</taxon>
        <taxon>Liliopsida</taxon>
        <taxon>Poales</taxon>
        <taxon>Poaceae</taxon>
        <taxon>BOP clade</taxon>
        <taxon>Oryzoideae</taxon>
        <taxon>Oryzeae</taxon>
        <taxon>Oryzinae</taxon>
        <taxon>Oryza</taxon>
        <taxon>Oryza sativa</taxon>
    </lineage>
</organism>
<dbReference type="EMBL" id="AP008217">
    <property type="protein sequence ID" value="BAF28849.1"/>
    <property type="molecule type" value="Genomic_DNA"/>
</dbReference>